<sequence length="54" mass="6620">MQLWTLSYKYLTGLVIKFTRIRLSVMSYDLRTSEWRCKLVCAKEERYRIWILAS</sequence>
<reference evidence="1" key="2">
    <citation type="journal article" date="2015" name="Data Brief">
        <title>Shoot transcriptome of the giant reed, Arundo donax.</title>
        <authorList>
            <person name="Barrero R.A."/>
            <person name="Guerrero F.D."/>
            <person name="Moolhuijzen P."/>
            <person name="Goolsby J.A."/>
            <person name="Tidwell J."/>
            <person name="Bellgard S.E."/>
            <person name="Bellgard M.I."/>
        </authorList>
    </citation>
    <scope>NUCLEOTIDE SEQUENCE</scope>
    <source>
        <tissue evidence="1">Shoot tissue taken approximately 20 cm above the soil surface</tissue>
    </source>
</reference>
<evidence type="ECO:0000313" key="1">
    <source>
        <dbReference type="EMBL" id="JAD91850.1"/>
    </source>
</evidence>
<dbReference type="EMBL" id="GBRH01206045">
    <property type="protein sequence ID" value="JAD91850.1"/>
    <property type="molecule type" value="Transcribed_RNA"/>
</dbReference>
<organism evidence="1">
    <name type="scientific">Arundo donax</name>
    <name type="common">Giant reed</name>
    <name type="synonym">Donax arundinaceus</name>
    <dbReference type="NCBI Taxonomy" id="35708"/>
    <lineage>
        <taxon>Eukaryota</taxon>
        <taxon>Viridiplantae</taxon>
        <taxon>Streptophyta</taxon>
        <taxon>Embryophyta</taxon>
        <taxon>Tracheophyta</taxon>
        <taxon>Spermatophyta</taxon>
        <taxon>Magnoliopsida</taxon>
        <taxon>Liliopsida</taxon>
        <taxon>Poales</taxon>
        <taxon>Poaceae</taxon>
        <taxon>PACMAD clade</taxon>
        <taxon>Arundinoideae</taxon>
        <taxon>Arundineae</taxon>
        <taxon>Arundo</taxon>
    </lineage>
</organism>
<protein>
    <submittedName>
        <fullName evidence="1">Uncharacterized protein</fullName>
    </submittedName>
</protein>
<dbReference type="AlphaFoldDB" id="A0A0A9E1R0"/>
<proteinExistence type="predicted"/>
<reference evidence="1" key="1">
    <citation type="submission" date="2014-09" db="EMBL/GenBank/DDBJ databases">
        <authorList>
            <person name="Magalhaes I.L.F."/>
            <person name="Oliveira U."/>
            <person name="Santos F.R."/>
            <person name="Vidigal T.H.D.A."/>
            <person name="Brescovit A.D."/>
            <person name="Santos A.J."/>
        </authorList>
    </citation>
    <scope>NUCLEOTIDE SEQUENCE</scope>
    <source>
        <tissue evidence="1">Shoot tissue taken approximately 20 cm above the soil surface</tissue>
    </source>
</reference>
<name>A0A0A9E1R0_ARUDO</name>
<accession>A0A0A9E1R0</accession>